<evidence type="ECO:0000256" key="2">
    <source>
        <dbReference type="ARBA" id="ARBA00006785"/>
    </source>
</evidence>
<accession>A0AA38H057</accession>
<comment type="similarity">
    <text evidence="2">Belongs to the thiamine pyrophosphokinase family.</text>
</comment>
<dbReference type="GO" id="GO:0006772">
    <property type="term" value="P:thiamine metabolic process"/>
    <property type="evidence" value="ECO:0007669"/>
    <property type="project" value="InterPro"/>
</dbReference>
<sequence>ERYATIVLNQPITRDDVFRRAWRASSLRICADGGANRLHDHLNEGEREEYLPDLIKGDLDSLRPDVRRYYADRGVQVKQDKDEYSTDLMKCVTEVEEREAGAGSEAGEQIPTLLMGGLSGRVDQTVHTMSLLHKLRGRRSEVYVLNGESVAWVLDEGSHLIEIDHKTMGQTCGILPVGVDSAVVKTEGLKWDLDGETSMDGLLSTSNHLLPENPAVCLRTSRPVLWCIEIKDPLP</sequence>
<reference evidence="8" key="1">
    <citation type="journal article" date="2022" name="G3 (Bethesda)">
        <title>High quality genome of the basidiomycete yeast Dioszegia hungarica PDD-24b-2 isolated from cloud water.</title>
        <authorList>
            <person name="Jarrige D."/>
            <person name="Haridas S."/>
            <person name="Bleykasten-Grosshans C."/>
            <person name="Joly M."/>
            <person name="Nadalig T."/>
            <person name="Sancelme M."/>
            <person name="Vuilleumier S."/>
            <person name="Grigoriev I.V."/>
            <person name="Amato P."/>
            <person name="Bringel F."/>
        </authorList>
    </citation>
    <scope>NUCLEOTIDE SEQUENCE</scope>
    <source>
        <strain evidence="8">PDD-24b-2</strain>
    </source>
</reference>
<name>A0AA38H057_9TREE</name>
<dbReference type="InterPro" id="IPR007371">
    <property type="entry name" value="TPK_catalytic"/>
</dbReference>
<dbReference type="InterPro" id="IPR036371">
    <property type="entry name" value="TPK_B1-bd_sf"/>
</dbReference>
<organism evidence="8 9">
    <name type="scientific">Dioszegia hungarica</name>
    <dbReference type="NCBI Taxonomy" id="4972"/>
    <lineage>
        <taxon>Eukaryota</taxon>
        <taxon>Fungi</taxon>
        <taxon>Dikarya</taxon>
        <taxon>Basidiomycota</taxon>
        <taxon>Agaricomycotina</taxon>
        <taxon>Tremellomycetes</taxon>
        <taxon>Tremellales</taxon>
        <taxon>Bulleribasidiaceae</taxon>
        <taxon>Dioszegia</taxon>
    </lineage>
</organism>
<dbReference type="SMART" id="SM00983">
    <property type="entry name" value="TPK_B1_binding"/>
    <property type="match status" value="1"/>
</dbReference>
<dbReference type="NCBIfam" id="TIGR01378">
    <property type="entry name" value="thi_PPkinase"/>
    <property type="match status" value="1"/>
</dbReference>
<dbReference type="InterPro" id="IPR007373">
    <property type="entry name" value="Thiamin_PyroPKinase_B1-bd"/>
</dbReference>
<dbReference type="InterPro" id="IPR036759">
    <property type="entry name" value="TPK_catalytic_sf"/>
</dbReference>
<dbReference type="GO" id="GO:0016301">
    <property type="term" value="F:kinase activity"/>
    <property type="evidence" value="ECO:0007669"/>
    <property type="project" value="UniProtKB-KW"/>
</dbReference>
<dbReference type="GO" id="GO:0004788">
    <property type="term" value="F:thiamine diphosphokinase activity"/>
    <property type="evidence" value="ECO:0007669"/>
    <property type="project" value="InterPro"/>
</dbReference>
<dbReference type="GO" id="GO:0005524">
    <property type="term" value="F:ATP binding"/>
    <property type="evidence" value="ECO:0007669"/>
    <property type="project" value="UniProtKB-KW"/>
</dbReference>
<evidence type="ECO:0000313" key="9">
    <source>
        <dbReference type="Proteomes" id="UP001164286"/>
    </source>
</evidence>
<keyword evidence="4" id="KW-0547">Nucleotide-binding</keyword>
<evidence type="ECO:0000256" key="4">
    <source>
        <dbReference type="ARBA" id="ARBA00022741"/>
    </source>
</evidence>
<gene>
    <name evidence="8" type="ORF">MKK02DRAFT_20169</name>
</gene>
<feature type="non-terminal residue" evidence="8">
    <location>
        <position position="1"/>
    </location>
</feature>
<evidence type="ECO:0000259" key="7">
    <source>
        <dbReference type="SMART" id="SM00983"/>
    </source>
</evidence>
<dbReference type="Gene3D" id="3.40.50.10240">
    <property type="entry name" value="Thiamin pyrophosphokinase, catalytic domain"/>
    <property type="match status" value="1"/>
</dbReference>
<keyword evidence="9" id="KW-1185">Reference proteome</keyword>
<proteinExistence type="inferred from homology"/>
<dbReference type="InterPro" id="IPR016966">
    <property type="entry name" value="Thiamin_pyrophosphokinase_euk"/>
</dbReference>
<dbReference type="PANTHER" id="PTHR13622">
    <property type="entry name" value="THIAMIN PYROPHOSPHOKINASE"/>
    <property type="match status" value="1"/>
</dbReference>
<dbReference type="Proteomes" id="UP001164286">
    <property type="component" value="Unassembled WGS sequence"/>
</dbReference>
<dbReference type="InterPro" id="IPR006282">
    <property type="entry name" value="Thi_PPkinase"/>
</dbReference>
<evidence type="ECO:0000256" key="5">
    <source>
        <dbReference type="ARBA" id="ARBA00022777"/>
    </source>
</evidence>
<evidence type="ECO:0000256" key="1">
    <source>
        <dbReference type="ARBA" id="ARBA00005078"/>
    </source>
</evidence>
<dbReference type="RefSeq" id="XP_052942029.1">
    <property type="nucleotide sequence ID" value="XM_053086212.1"/>
</dbReference>
<dbReference type="AlphaFoldDB" id="A0AA38H057"/>
<keyword evidence="3" id="KW-0808">Transferase</keyword>
<keyword evidence="6" id="KW-0067">ATP-binding</keyword>
<keyword evidence="5" id="KW-0418">Kinase</keyword>
<evidence type="ECO:0000256" key="3">
    <source>
        <dbReference type="ARBA" id="ARBA00022679"/>
    </source>
</evidence>
<evidence type="ECO:0000256" key="6">
    <source>
        <dbReference type="ARBA" id="ARBA00022840"/>
    </source>
</evidence>
<comment type="caution">
    <text evidence="8">The sequence shown here is derived from an EMBL/GenBank/DDBJ whole genome shotgun (WGS) entry which is preliminary data.</text>
</comment>
<dbReference type="SUPFAM" id="SSF63999">
    <property type="entry name" value="Thiamin pyrophosphokinase, catalytic domain"/>
    <property type="match status" value="1"/>
</dbReference>
<feature type="domain" description="Thiamin pyrophosphokinase thiamin-binding" evidence="7">
    <location>
        <begin position="157"/>
        <end position="224"/>
    </location>
</feature>
<dbReference type="GeneID" id="77725413"/>
<comment type="pathway">
    <text evidence="1">Cofactor biosynthesis; thiamine diphosphate biosynthesis; thiamine diphosphate from thiamine: step 1/1.</text>
</comment>
<dbReference type="CDD" id="cd07995">
    <property type="entry name" value="TPK"/>
    <property type="match status" value="1"/>
</dbReference>
<dbReference type="SUPFAM" id="SSF63862">
    <property type="entry name" value="Thiamin pyrophosphokinase, substrate-binding domain"/>
    <property type="match status" value="1"/>
</dbReference>
<dbReference type="GO" id="GO:0009229">
    <property type="term" value="P:thiamine diphosphate biosynthetic process"/>
    <property type="evidence" value="ECO:0007669"/>
    <property type="project" value="InterPro"/>
</dbReference>
<dbReference type="GO" id="GO:0030975">
    <property type="term" value="F:thiamine binding"/>
    <property type="evidence" value="ECO:0007669"/>
    <property type="project" value="InterPro"/>
</dbReference>
<dbReference type="PIRSF" id="PIRSF031057">
    <property type="entry name" value="Thiamin_pyrophosphokinase"/>
    <property type="match status" value="1"/>
</dbReference>
<dbReference type="Pfam" id="PF04263">
    <property type="entry name" value="TPK_catalytic"/>
    <property type="match status" value="1"/>
</dbReference>
<evidence type="ECO:0000313" key="8">
    <source>
        <dbReference type="EMBL" id="KAI9632252.1"/>
    </source>
</evidence>
<dbReference type="Pfam" id="PF04265">
    <property type="entry name" value="TPK_B1_binding"/>
    <property type="match status" value="1"/>
</dbReference>
<protein>
    <submittedName>
        <fullName evidence="8">Thiamine pyrophosphokinase</fullName>
    </submittedName>
</protein>
<dbReference type="Gene3D" id="2.60.120.320">
    <property type="entry name" value="Thiamin pyrophosphokinase, thiamin-binding domain"/>
    <property type="match status" value="1"/>
</dbReference>
<dbReference type="PANTHER" id="PTHR13622:SF8">
    <property type="entry name" value="THIAMIN PYROPHOSPHOKINASE 1"/>
    <property type="match status" value="1"/>
</dbReference>
<dbReference type="FunFam" id="2.60.120.320:FF:000001">
    <property type="entry name" value="Thiamine pyrophosphokinase"/>
    <property type="match status" value="1"/>
</dbReference>
<dbReference type="EMBL" id="JAKWFO010000014">
    <property type="protein sequence ID" value="KAI9632252.1"/>
    <property type="molecule type" value="Genomic_DNA"/>
</dbReference>